<feature type="chain" id="PRO_5024881089" evidence="1">
    <location>
        <begin position="22"/>
        <end position="140"/>
    </location>
</feature>
<proteinExistence type="predicted"/>
<dbReference type="OrthoDB" id="6699195at2759"/>
<dbReference type="AlphaFoldDB" id="A0A653CCI6"/>
<reference evidence="2 3" key="1">
    <citation type="submission" date="2019-01" db="EMBL/GenBank/DDBJ databases">
        <authorList>
            <person name="Sayadi A."/>
        </authorList>
    </citation>
    <scope>NUCLEOTIDE SEQUENCE [LARGE SCALE GENOMIC DNA]</scope>
</reference>
<protein>
    <submittedName>
        <fullName evidence="2">Uncharacterized protein</fullName>
    </submittedName>
</protein>
<keyword evidence="3" id="KW-1185">Reference proteome</keyword>
<dbReference type="EMBL" id="CAACVG010007475">
    <property type="protein sequence ID" value="VEN45637.1"/>
    <property type="molecule type" value="Genomic_DNA"/>
</dbReference>
<feature type="signal peptide" evidence="1">
    <location>
        <begin position="1"/>
        <end position="21"/>
    </location>
</feature>
<evidence type="ECO:0000256" key="1">
    <source>
        <dbReference type="SAM" id="SignalP"/>
    </source>
</evidence>
<sequence>MKGVFMLVLAFNCTLIISVRCRYVSDSSHASKFHSDGVVTYWPTPDPPGKDVEDEEKQPGFLRRQLLRFGEVASNIGNSLGGHAAKITSAIDKICEVVKTVIPVIAAVCHVGQFKFCAGTTEGPEQLAQAINGVDLNIPD</sequence>
<organism evidence="2 3">
    <name type="scientific">Callosobruchus maculatus</name>
    <name type="common">Southern cowpea weevil</name>
    <name type="synonym">Pulse bruchid</name>
    <dbReference type="NCBI Taxonomy" id="64391"/>
    <lineage>
        <taxon>Eukaryota</taxon>
        <taxon>Metazoa</taxon>
        <taxon>Ecdysozoa</taxon>
        <taxon>Arthropoda</taxon>
        <taxon>Hexapoda</taxon>
        <taxon>Insecta</taxon>
        <taxon>Pterygota</taxon>
        <taxon>Neoptera</taxon>
        <taxon>Endopterygota</taxon>
        <taxon>Coleoptera</taxon>
        <taxon>Polyphaga</taxon>
        <taxon>Cucujiformia</taxon>
        <taxon>Chrysomeloidea</taxon>
        <taxon>Chrysomelidae</taxon>
        <taxon>Bruchinae</taxon>
        <taxon>Bruchini</taxon>
        <taxon>Callosobruchus</taxon>
    </lineage>
</organism>
<name>A0A653CCI6_CALMS</name>
<keyword evidence="1" id="KW-0732">Signal</keyword>
<accession>A0A653CCI6</accession>
<evidence type="ECO:0000313" key="3">
    <source>
        <dbReference type="Proteomes" id="UP000410492"/>
    </source>
</evidence>
<gene>
    <name evidence="2" type="ORF">CALMAC_LOCUS8028</name>
</gene>
<evidence type="ECO:0000313" key="2">
    <source>
        <dbReference type="EMBL" id="VEN45637.1"/>
    </source>
</evidence>
<dbReference type="Proteomes" id="UP000410492">
    <property type="component" value="Unassembled WGS sequence"/>
</dbReference>